<reference evidence="3" key="1">
    <citation type="submission" date="2019-10" db="EMBL/GenBank/DDBJ databases">
        <authorList>
            <consortium name="DOE Joint Genome Institute"/>
            <person name="Kuo A."/>
            <person name="Miyauchi S."/>
            <person name="Kiss E."/>
            <person name="Drula E."/>
            <person name="Kohler A."/>
            <person name="Sanchez-Garcia M."/>
            <person name="Andreopoulos B."/>
            <person name="Barry K.W."/>
            <person name="Bonito G."/>
            <person name="Buee M."/>
            <person name="Carver A."/>
            <person name="Chen C."/>
            <person name="Cichocki N."/>
            <person name="Clum A."/>
            <person name="Culley D."/>
            <person name="Crous P.W."/>
            <person name="Fauchery L."/>
            <person name="Girlanda M."/>
            <person name="Hayes R."/>
            <person name="Keri Z."/>
            <person name="LaButti K."/>
            <person name="Lipzen A."/>
            <person name="Lombard V."/>
            <person name="Magnuson J."/>
            <person name="Maillard F."/>
            <person name="Morin E."/>
            <person name="Murat C."/>
            <person name="Nolan M."/>
            <person name="Ohm R."/>
            <person name="Pangilinan J."/>
            <person name="Pereira M."/>
            <person name="Perotto S."/>
            <person name="Peter M."/>
            <person name="Riley R."/>
            <person name="Sitrit Y."/>
            <person name="Stielow B."/>
            <person name="Szollosi G."/>
            <person name="Zifcakova L."/>
            <person name="Stursova M."/>
            <person name="Spatafora J.W."/>
            <person name="Tedersoo L."/>
            <person name="Vaario L.-M."/>
            <person name="Yamada A."/>
            <person name="Yan M."/>
            <person name="Wang P."/>
            <person name="Xu J."/>
            <person name="Bruns T."/>
            <person name="Baldrian P."/>
            <person name="Vilgalys R."/>
            <person name="Henrissat B."/>
            <person name="Grigoriev I.V."/>
            <person name="Hibbett D."/>
            <person name="Nagy L.G."/>
            <person name="Martin F.M."/>
        </authorList>
    </citation>
    <scope>NUCLEOTIDE SEQUENCE</scope>
    <source>
        <strain evidence="3">Prilba</strain>
    </source>
</reference>
<keyword evidence="1" id="KW-0812">Transmembrane</keyword>
<keyword evidence="1" id="KW-0472">Membrane</keyword>
<name>A0A9P5MR20_9AGAM</name>
<proteinExistence type="predicted"/>
<evidence type="ECO:0000313" key="4">
    <source>
        <dbReference type="Proteomes" id="UP000759537"/>
    </source>
</evidence>
<feature type="transmembrane region" description="Helical" evidence="1">
    <location>
        <begin position="142"/>
        <end position="172"/>
    </location>
</feature>
<gene>
    <name evidence="3" type="ORF">DFH94DRAFT_147214</name>
</gene>
<accession>A0A9P5MR20</accession>
<comment type="caution">
    <text evidence="3">The sequence shown here is derived from an EMBL/GenBank/DDBJ whole genome shotgun (WGS) entry which is preliminary data.</text>
</comment>
<dbReference type="InterPro" id="IPR031350">
    <property type="entry name" value="Goodbye_dom"/>
</dbReference>
<dbReference type="Pfam" id="PF17109">
    <property type="entry name" value="Goodbye"/>
    <property type="match status" value="1"/>
</dbReference>
<keyword evidence="1" id="KW-1133">Transmembrane helix</keyword>
<evidence type="ECO:0000313" key="3">
    <source>
        <dbReference type="EMBL" id="KAF8472994.1"/>
    </source>
</evidence>
<dbReference type="OrthoDB" id="3012462at2759"/>
<dbReference type="Proteomes" id="UP000759537">
    <property type="component" value="Unassembled WGS sequence"/>
</dbReference>
<evidence type="ECO:0000256" key="1">
    <source>
        <dbReference type="SAM" id="Phobius"/>
    </source>
</evidence>
<dbReference type="AlphaFoldDB" id="A0A9P5MR20"/>
<keyword evidence="4" id="KW-1185">Reference proteome</keyword>
<organism evidence="3 4">
    <name type="scientific">Russula ochroleuca</name>
    <dbReference type="NCBI Taxonomy" id="152965"/>
    <lineage>
        <taxon>Eukaryota</taxon>
        <taxon>Fungi</taxon>
        <taxon>Dikarya</taxon>
        <taxon>Basidiomycota</taxon>
        <taxon>Agaricomycotina</taxon>
        <taxon>Agaricomycetes</taxon>
        <taxon>Russulales</taxon>
        <taxon>Russulaceae</taxon>
        <taxon>Russula</taxon>
    </lineage>
</organism>
<reference evidence="3" key="2">
    <citation type="journal article" date="2020" name="Nat. Commun.">
        <title>Large-scale genome sequencing of mycorrhizal fungi provides insights into the early evolution of symbiotic traits.</title>
        <authorList>
            <person name="Miyauchi S."/>
            <person name="Kiss E."/>
            <person name="Kuo A."/>
            <person name="Drula E."/>
            <person name="Kohler A."/>
            <person name="Sanchez-Garcia M."/>
            <person name="Morin E."/>
            <person name="Andreopoulos B."/>
            <person name="Barry K.W."/>
            <person name="Bonito G."/>
            <person name="Buee M."/>
            <person name="Carver A."/>
            <person name="Chen C."/>
            <person name="Cichocki N."/>
            <person name="Clum A."/>
            <person name="Culley D."/>
            <person name="Crous P.W."/>
            <person name="Fauchery L."/>
            <person name="Girlanda M."/>
            <person name="Hayes R.D."/>
            <person name="Keri Z."/>
            <person name="LaButti K."/>
            <person name="Lipzen A."/>
            <person name="Lombard V."/>
            <person name="Magnuson J."/>
            <person name="Maillard F."/>
            <person name="Murat C."/>
            <person name="Nolan M."/>
            <person name="Ohm R.A."/>
            <person name="Pangilinan J."/>
            <person name="Pereira M.F."/>
            <person name="Perotto S."/>
            <person name="Peter M."/>
            <person name="Pfister S."/>
            <person name="Riley R."/>
            <person name="Sitrit Y."/>
            <person name="Stielow J.B."/>
            <person name="Szollosi G."/>
            <person name="Zifcakova L."/>
            <person name="Stursova M."/>
            <person name="Spatafora J.W."/>
            <person name="Tedersoo L."/>
            <person name="Vaario L.M."/>
            <person name="Yamada A."/>
            <person name="Yan M."/>
            <person name="Wang P."/>
            <person name="Xu J."/>
            <person name="Bruns T."/>
            <person name="Baldrian P."/>
            <person name="Vilgalys R."/>
            <person name="Dunand C."/>
            <person name="Henrissat B."/>
            <person name="Grigoriev I.V."/>
            <person name="Hibbett D."/>
            <person name="Nagy L.G."/>
            <person name="Martin F.M."/>
        </authorList>
    </citation>
    <scope>NUCLEOTIDE SEQUENCE</scope>
    <source>
        <strain evidence="3">Prilba</strain>
    </source>
</reference>
<feature type="domain" description="Fungal STAND N-terminal Goodbye" evidence="2">
    <location>
        <begin position="79"/>
        <end position="202"/>
    </location>
</feature>
<dbReference type="EMBL" id="WHVB01000019">
    <property type="protein sequence ID" value="KAF8472994.1"/>
    <property type="molecule type" value="Genomic_DNA"/>
</dbReference>
<evidence type="ECO:0000259" key="2">
    <source>
        <dbReference type="Pfam" id="PF17109"/>
    </source>
</evidence>
<protein>
    <recommendedName>
        <fullName evidence="2">Fungal STAND N-terminal Goodbye domain-containing protein</fullName>
    </recommendedName>
</protein>
<sequence>MVKYYCTSLKVADRINVFAREESEDNLEHRDARLLSAERSPSALSPTPLQTPHPYEPLPFMSHTQPTVSSSSNFQLIINNALGKYKKRTKTDLLTHPLAAQLQSCNSPNDILAVFQRGVQALDQSRNSDERWSRWLDPTVNVLYTLSSTLSAGVGLVFSPASVIFAGFGVLLSTAKDARASQDALIEIFERIEMFFRRLEIYTELPSTSEMMDIVVQIMVEVLSILGIATREIKQGRMKKYLKKLIRRTEIEDALKKLTG</sequence>
<feature type="transmembrane region" description="Helical" evidence="1">
    <location>
        <begin position="214"/>
        <end position="233"/>
    </location>
</feature>